<keyword evidence="3" id="KW-0418">Kinase</keyword>
<dbReference type="SUPFAM" id="SSF56112">
    <property type="entry name" value="Protein kinase-like (PK-like)"/>
    <property type="match status" value="1"/>
</dbReference>
<dbReference type="PANTHER" id="PTHR44329">
    <property type="entry name" value="SERINE/THREONINE-PROTEIN KINASE TNNI3K-RELATED"/>
    <property type="match status" value="1"/>
</dbReference>
<comment type="caution">
    <text evidence="3">The sequence shown here is derived from an EMBL/GenBank/DDBJ whole genome shotgun (WGS) entry which is preliminary data.</text>
</comment>
<sequence length="773" mass="88536">MENNQVTKREMSRNRCIRCSNYIGIDSWCEKCDPKQLKEGWTSGNEKYDAIIRETQEHAARHGYPCLKWIPFESLANLVKVRDGDFGTIYVADWVDGRGGVHWKETIKVAIRVMNCTVGLHFIQELNKGIEIFQAIDDSVYQALGLFGITRFNHCVYALVAGTFCNNCGGLLDRLAWCKECKFEQFTPRLSSGNVKYDRIIDISQCTVDKPDYPCLKWIPPQNLKNLVEIKSGNFGTVYTADWIEGEYDKWTIGLDRQIIHKWRTIQVEIGVLNLRFEFNPVPVIFEFWCNKKKFFRANDTDARFLHELFKGFSNVLNYREHHENDEYGWRFCEDGAALFGISQLDGRYVLVAASLCNNCGGVLNSNSWCTDCGNKQLMMGWTSENSEIDEIIKNTQRAADRYDYPCLKWIPPDQIQNYQKIGVGGFGIVYSADWLDCGKTTKVAIKVNHSYENFLSELKAIEKFKIKDGSYETGRFIIGVSKKSDTNQFVIVMGYAVNGDLRNYLKNNPDINWSFRLSLLFDIISSLRNIHSAGLIHRDLHGGNVIIGSVLHHSAAITDYGRAVGKEQFKTPHEIIGVLPYVAPEVFKGQVYTQAADIYSFGIIMAQMSTGQFPFSNRKYSMSLIRDIRNGLRPHFAEGTPQFYIDYAELCMHADPKQRPTAVEAFERILSWVFWDRNESANSSIIITSFTAHLHNVKVDEEVIKQFKEADKKRSNSKPVQESTIIKDATRYYSSKYSVQKLLDRFDEVKLDSSVSDLVLAESLSESDKYQE</sequence>
<dbReference type="PROSITE" id="PS50011">
    <property type="entry name" value="PROTEIN_KINASE_DOM"/>
    <property type="match status" value="1"/>
</dbReference>
<name>A0A8H3QLH7_9GLOM</name>
<keyword evidence="1" id="KW-0547">Nucleotide-binding</keyword>
<evidence type="ECO:0000313" key="3">
    <source>
        <dbReference type="EMBL" id="GES80944.1"/>
    </source>
</evidence>
<evidence type="ECO:0000256" key="1">
    <source>
        <dbReference type="PROSITE-ProRule" id="PRU10141"/>
    </source>
</evidence>
<dbReference type="InterPro" id="IPR017441">
    <property type="entry name" value="Protein_kinase_ATP_BS"/>
</dbReference>
<dbReference type="AlphaFoldDB" id="A0A8H3QLH7"/>
<dbReference type="InterPro" id="IPR000719">
    <property type="entry name" value="Prot_kinase_dom"/>
</dbReference>
<feature type="binding site" evidence="1">
    <location>
        <position position="447"/>
    </location>
    <ligand>
        <name>ATP</name>
        <dbReference type="ChEBI" id="CHEBI:30616"/>
    </ligand>
</feature>
<dbReference type="Gene3D" id="1.10.510.10">
    <property type="entry name" value="Transferase(Phosphotransferase) domain 1"/>
    <property type="match status" value="1"/>
</dbReference>
<dbReference type="OrthoDB" id="544350at2759"/>
<reference evidence="3" key="1">
    <citation type="submission" date="2019-10" db="EMBL/GenBank/DDBJ databases">
        <title>Conservation and host-specific expression of non-tandemly repeated heterogenous ribosome RNA gene in arbuscular mycorrhizal fungi.</title>
        <authorList>
            <person name="Maeda T."/>
            <person name="Kobayashi Y."/>
            <person name="Nakagawa T."/>
            <person name="Ezawa T."/>
            <person name="Yamaguchi K."/>
            <person name="Bino T."/>
            <person name="Nishimoto Y."/>
            <person name="Shigenobu S."/>
            <person name="Kawaguchi M."/>
        </authorList>
    </citation>
    <scope>NUCLEOTIDE SEQUENCE</scope>
    <source>
        <strain evidence="3">HR1</strain>
    </source>
</reference>
<accession>A0A8H3QLH7</accession>
<dbReference type="Pfam" id="PF07714">
    <property type="entry name" value="PK_Tyr_Ser-Thr"/>
    <property type="match status" value="1"/>
</dbReference>
<dbReference type="InterPro" id="IPR011009">
    <property type="entry name" value="Kinase-like_dom_sf"/>
</dbReference>
<protein>
    <submittedName>
        <fullName evidence="3">Kinase-like domain-containing protein</fullName>
    </submittedName>
</protein>
<gene>
    <name evidence="3" type="ORF">RCL2_000820400</name>
</gene>
<dbReference type="EMBL" id="BLAL01000053">
    <property type="protein sequence ID" value="GES80944.1"/>
    <property type="molecule type" value="Genomic_DNA"/>
</dbReference>
<organism evidence="3 4">
    <name type="scientific">Rhizophagus clarus</name>
    <dbReference type="NCBI Taxonomy" id="94130"/>
    <lineage>
        <taxon>Eukaryota</taxon>
        <taxon>Fungi</taxon>
        <taxon>Fungi incertae sedis</taxon>
        <taxon>Mucoromycota</taxon>
        <taxon>Glomeromycotina</taxon>
        <taxon>Glomeromycetes</taxon>
        <taxon>Glomerales</taxon>
        <taxon>Glomeraceae</taxon>
        <taxon>Rhizophagus</taxon>
    </lineage>
</organism>
<evidence type="ECO:0000259" key="2">
    <source>
        <dbReference type="PROSITE" id="PS50011"/>
    </source>
</evidence>
<keyword evidence="1" id="KW-0067">ATP-binding</keyword>
<dbReference type="Proteomes" id="UP000615446">
    <property type="component" value="Unassembled WGS sequence"/>
</dbReference>
<dbReference type="PROSITE" id="PS00107">
    <property type="entry name" value="PROTEIN_KINASE_ATP"/>
    <property type="match status" value="1"/>
</dbReference>
<evidence type="ECO:0000313" key="4">
    <source>
        <dbReference type="Proteomes" id="UP000615446"/>
    </source>
</evidence>
<proteinExistence type="predicted"/>
<dbReference type="InterPro" id="IPR001245">
    <property type="entry name" value="Ser-Thr/Tyr_kinase_cat_dom"/>
</dbReference>
<dbReference type="GO" id="GO:0004674">
    <property type="term" value="F:protein serine/threonine kinase activity"/>
    <property type="evidence" value="ECO:0007669"/>
    <property type="project" value="TreeGrafter"/>
</dbReference>
<dbReference type="PANTHER" id="PTHR44329:SF289">
    <property type="entry name" value="SERINE_THREONINE-PROTEIN KINASE VIK"/>
    <property type="match status" value="1"/>
</dbReference>
<dbReference type="GO" id="GO:0005524">
    <property type="term" value="F:ATP binding"/>
    <property type="evidence" value="ECO:0007669"/>
    <property type="project" value="UniProtKB-UniRule"/>
</dbReference>
<feature type="domain" description="Protein kinase" evidence="2">
    <location>
        <begin position="416"/>
        <end position="674"/>
    </location>
</feature>
<dbReference type="InterPro" id="IPR051681">
    <property type="entry name" value="Ser/Thr_Kinases-Pseudokinases"/>
</dbReference>
<keyword evidence="3" id="KW-0808">Transferase</keyword>